<keyword evidence="3" id="KW-1185">Reference proteome</keyword>
<dbReference type="EMBL" id="CP111014">
    <property type="protein sequence ID" value="WAQ98035.1"/>
    <property type="molecule type" value="Genomic_DNA"/>
</dbReference>
<organism evidence="2 3">
    <name type="scientific">Mya arenaria</name>
    <name type="common">Soft-shell clam</name>
    <dbReference type="NCBI Taxonomy" id="6604"/>
    <lineage>
        <taxon>Eukaryota</taxon>
        <taxon>Metazoa</taxon>
        <taxon>Spiralia</taxon>
        <taxon>Lophotrochozoa</taxon>
        <taxon>Mollusca</taxon>
        <taxon>Bivalvia</taxon>
        <taxon>Autobranchia</taxon>
        <taxon>Heteroconchia</taxon>
        <taxon>Euheterodonta</taxon>
        <taxon>Imparidentia</taxon>
        <taxon>Neoheterodontei</taxon>
        <taxon>Myida</taxon>
        <taxon>Myoidea</taxon>
        <taxon>Myidae</taxon>
        <taxon>Mya</taxon>
    </lineage>
</organism>
<evidence type="ECO:0000256" key="1">
    <source>
        <dbReference type="SAM" id="SignalP"/>
    </source>
</evidence>
<dbReference type="Proteomes" id="UP001164746">
    <property type="component" value="Chromosome 3"/>
</dbReference>
<dbReference type="PANTHER" id="PTHR24024:SF18">
    <property type="entry name" value="SHORT-CHAIN COLLAGEN C4-LIKE"/>
    <property type="match status" value="1"/>
</dbReference>
<name>A0ABY7DNU4_MYAAR</name>
<accession>A0ABY7DNU4</accession>
<evidence type="ECO:0000313" key="3">
    <source>
        <dbReference type="Proteomes" id="UP001164746"/>
    </source>
</evidence>
<dbReference type="InterPro" id="IPR051077">
    <property type="entry name" value="Ca-dependent_lectin"/>
</dbReference>
<protein>
    <submittedName>
        <fullName evidence="2">Uncharacterized protein</fullName>
    </submittedName>
</protein>
<feature type="chain" id="PRO_5046094076" evidence="1">
    <location>
        <begin position="17"/>
        <end position="333"/>
    </location>
</feature>
<dbReference type="PANTHER" id="PTHR24024">
    <property type="entry name" value="PULMONARY SURFACTANT-ASSOCIATED PROTEIN A"/>
    <property type="match status" value="1"/>
</dbReference>
<gene>
    <name evidence="2" type="ORF">MAR_022408</name>
</gene>
<feature type="signal peptide" evidence="1">
    <location>
        <begin position="1"/>
        <end position="16"/>
    </location>
</feature>
<evidence type="ECO:0000313" key="2">
    <source>
        <dbReference type="EMBL" id="WAQ98035.1"/>
    </source>
</evidence>
<sequence>MFVSILFAALMMLVSAEEDIPYITSRFSYEYSVISKLVELENDKKELGTRINVLTSELNDCTRMKYRDMFATIMCAALLMVVVSAEEDIPYITNRFSYEYSVISKLVELENDKKELGARIKVLTSELNDSRHDFSLLNASFQAIIQRGRMSSGSTYVRWGKSDCPSNTGTRAIYKGYVAGGHYTHAGGGSEYICLPDDPIHGDDITGGSRSLIYGTEYETSGSSKWADVHDHDVPCVTCYTPSSNVLMVPGRNQCYEGWNLEYSGYLMSSYYGHASPKNYLCVNEYPENLDSGFGDENGALLYFVEARCGSLPCDPYIDNGELTCAVCTLPPY</sequence>
<keyword evidence="1" id="KW-0732">Signal</keyword>
<proteinExistence type="predicted"/>
<reference evidence="2" key="1">
    <citation type="submission" date="2022-11" db="EMBL/GenBank/DDBJ databases">
        <title>Centuries of genome instability and evolution in soft-shell clam transmissible cancer (bioRxiv).</title>
        <authorList>
            <person name="Hart S.F.M."/>
            <person name="Yonemitsu M.A."/>
            <person name="Giersch R.M."/>
            <person name="Beal B.F."/>
            <person name="Arriagada G."/>
            <person name="Davis B.W."/>
            <person name="Ostrander E.A."/>
            <person name="Goff S.P."/>
            <person name="Metzger M.J."/>
        </authorList>
    </citation>
    <scope>NUCLEOTIDE SEQUENCE</scope>
    <source>
        <strain evidence="2">MELC-2E11</strain>
        <tissue evidence="2">Siphon/mantle</tissue>
    </source>
</reference>